<evidence type="ECO:0000256" key="4">
    <source>
        <dbReference type="ARBA" id="ARBA00023040"/>
    </source>
</evidence>
<feature type="domain" description="G-protein coupled receptors family 1 profile" evidence="9">
    <location>
        <begin position="21"/>
        <end position="360"/>
    </location>
</feature>
<dbReference type="GO" id="GO:0004930">
    <property type="term" value="F:G protein-coupled receptor activity"/>
    <property type="evidence" value="ECO:0007669"/>
    <property type="project" value="UniProtKB-KW"/>
</dbReference>
<feature type="transmembrane region" description="Helical" evidence="8">
    <location>
        <begin position="117"/>
        <end position="138"/>
    </location>
</feature>
<dbReference type="OrthoDB" id="10368743at2759"/>
<feature type="transmembrane region" description="Helical" evidence="8">
    <location>
        <begin position="303"/>
        <end position="323"/>
    </location>
</feature>
<keyword evidence="4" id="KW-0297">G-protein coupled receptor</keyword>
<evidence type="ECO:0000256" key="1">
    <source>
        <dbReference type="ARBA" id="ARBA00004141"/>
    </source>
</evidence>
<evidence type="ECO:0000313" key="10">
    <source>
        <dbReference type="EMBL" id="TPX76988.1"/>
    </source>
</evidence>
<dbReference type="EMBL" id="QEAP01000031">
    <property type="protein sequence ID" value="TPX76988.1"/>
    <property type="molecule type" value="Genomic_DNA"/>
</dbReference>
<evidence type="ECO:0000256" key="5">
    <source>
        <dbReference type="ARBA" id="ARBA00023136"/>
    </source>
</evidence>
<feature type="region of interest" description="Disordered" evidence="7">
    <location>
        <begin position="212"/>
        <end position="239"/>
    </location>
</feature>
<keyword evidence="4" id="KW-0807">Transducer</keyword>
<evidence type="ECO:0000256" key="3">
    <source>
        <dbReference type="ARBA" id="ARBA00022989"/>
    </source>
</evidence>
<organism evidence="10 11">
    <name type="scientific">Chytriomyces confervae</name>
    <dbReference type="NCBI Taxonomy" id="246404"/>
    <lineage>
        <taxon>Eukaryota</taxon>
        <taxon>Fungi</taxon>
        <taxon>Fungi incertae sedis</taxon>
        <taxon>Chytridiomycota</taxon>
        <taxon>Chytridiomycota incertae sedis</taxon>
        <taxon>Chytridiomycetes</taxon>
        <taxon>Chytridiales</taxon>
        <taxon>Chytriomycetaceae</taxon>
        <taxon>Chytriomyces</taxon>
    </lineage>
</organism>
<evidence type="ECO:0000256" key="8">
    <source>
        <dbReference type="SAM" id="Phobius"/>
    </source>
</evidence>
<dbReference type="Gene3D" id="1.20.1070.10">
    <property type="entry name" value="Rhodopsin 7-helix transmembrane proteins"/>
    <property type="match status" value="1"/>
</dbReference>
<keyword evidence="3 8" id="KW-1133">Transmembrane helix</keyword>
<reference evidence="10 11" key="1">
    <citation type="journal article" date="2019" name="Sci. Rep.">
        <title>Comparative genomics of chytrid fungi reveal insights into the obligate biotrophic and pathogenic lifestyle of Synchytrium endobioticum.</title>
        <authorList>
            <person name="van de Vossenberg B.T.L.H."/>
            <person name="Warris S."/>
            <person name="Nguyen H.D.T."/>
            <person name="van Gent-Pelzer M.P.E."/>
            <person name="Joly D.L."/>
            <person name="van de Geest H.C."/>
            <person name="Bonants P.J.M."/>
            <person name="Smith D.S."/>
            <person name="Levesque C.A."/>
            <person name="van der Lee T.A.J."/>
        </authorList>
    </citation>
    <scope>NUCLEOTIDE SEQUENCE [LARGE SCALE GENOMIC DNA]</scope>
    <source>
        <strain evidence="10 11">CBS 675.73</strain>
    </source>
</reference>
<keyword evidence="2 8" id="KW-0812">Transmembrane</keyword>
<proteinExistence type="predicted"/>
<keyword evidence="6" id="KW-0675">Receptor</keyword>
<dbReference type="AlphaFoldDB" id="A0A507FNE7"/>
<dbReference type="PROSITE" id="PS50262">
    <property type="entry name" value="G_PROTEIN_RECEP_F1_2"/>
    <property type="match status" value="1"/>
</dbReference>
<evidence type="ECO:0000259" key="9">
    <source>
        <dbReference type="PROSITE" id="PS50262"/>
    </source>
</evidence>
<dbReference type="InterPro" id="IPR000276">
    <property type="entry name" value="GPCR_Rhodpsn"/>
</dbReference>
<feature type="transmembrane region" description="Helical" evidence="8">
    <location>
        <begin position="39"/>
        <end position="59"/>
    </location>
</feature>
<dbReference type="InterPro" id="IPR050125">
    <property type="entry name" value="GPCR_opsins"/>
</dbReference>
<comment type="subcellular location">
    <subcellularLocation>
        <location evidence="1">Membrane</location>
        <topology evidence="1">Multi-pass membrane protein</topology>
    </subcellularLocation>
</comment>
<evidence type="ECO:0000313" key="11">
    <source>
        <dbReference type="Proteomes" id="UP000320333"/>
    </source>
</evidence>
<comment type="caution">
    <text evidence="10">The sequence shown here is derived from an EMBL/GenBank/DDBJ whole genome shotgun (WGS) entry which is preliminary data.</text>
</comment>
<evidence type="ECO:0000256" key="2">
    <source>
        <dbReference type="ARBA" id="ARBA00022692"/>
    </source>
</evidence>
<keyword evidence="5 8" id="KW-0472">Membrane</keyword>
<gene>
    <name evidence="10" type="ORF">CcCBS67573_g01737</name>
</gene>
<feature type="compositionally biased region" description="Polar residues" evidence="7">
    <location>
        <begin position="223"/>
        <end position="238"/>
    </location>
</feature>
<protein>
    <recommendedName>
        <fullName evidence="9">G-protein coupled receptors family 1 profile domain-containing protein</fullName>
    </recommendedName>
</protein>
<evidence type="ECO:0000256" key="7">
    <source>
        <dbReference type="SAM" id="MobiDB-lite"/>
    </source>
</evidence>
<dbReference type="InterPro" id="IPR017452">
    <property type="entry name" value="GPCR_Rhodpsn_7TM"/>
</dbReference>
<dbReference type="GO" id="GO:0016020">
    <property type="term" value="C:membrane"/>
    <property type="evidence" value="ECO:0007669"/>
    <property type="project" value="UniProtKB-SubCell"/>
</dbReference>
<feature type="transmembrane region" description="Helical" evidence="8">
    <location>
        <begin position="343"/>
        <end position="363"/>
    </location>
</feature>
<accession>A0A507FNE7</accession>
<feature type="transmembrane region" description="Helical" evidence="8">
    <location>
        <begin position="167"/>
        <end position="188"/>
    </location>
</feature>
<dbReference type="PANTHER" id="PTHR24240">
    <property type="entry name" value="OPSIN"/>
    <property type="match status" value="1"/>
</dbReference>
<dbReference type="SUPFAM" id="SSF81321">
    <property type="entry name" value="Family A G protein-coupled receptor-like"/>
    <property type="match status" value="1"/>
</dbReference>
<feature type="transmembrane region" description="Helical" evidence="8">
    <location>
        <begin position="6"/>
        <end position="27"/>
    </location>
</feature>
<feature type="transmembrane region" description="Helical" evidence="8">
    <location>
        <begin position="79"/>
        <end position="105"/>
    </location>
</feature>
<evidence type="ECO:0000256" key="6">
    <source>
        <dbReference type="ARBA" id="ARBA00023170"/>
    </source>
</evidence>
<dbReference type="Proteomes" id="UP000320333">
    <property type="component" value="Unassembled WGS sequence"/>
</dbReference>
<sequence>MEHGATILKTAISITSTGLLLNAIVILPNIWRLHSLPPSSVLIIFLCCSDSLLLGNYLTQAAVNLKRVDSEYEPVACNIPGFLTLLGGLMSLGFCGGLTLFRYLIIVRKKTISLHFTLLYAGGVLAVVSIIASLPIIFNKDRPIYVLHPTRFNCTITWSSADIATRVISVLCGLVLMAPLSSMGYAYYCIYREVSNVFIAFRNASLASEDTAKAPSSDLRRPSQISVPESGGPVSQNKRLSHEIPWTGRRLSEQRNSIASWTADVPAAADEESQRKVSARISQIERIKSCNWKKRTAEETRQMGLLVQSVAIVSLFVIGWTPYYVMAFYEFLTNAEASLAFEFAAEMALALQDVLNPIVVLIFDDKIRQNSCGVFQGWRRRERSEANL</sequence>
<name>A0A507FNE7_9FUNG</name>
<keyword evidence="11" id="KW-1185">Reference proteome</keyword>
<dbReference type="Pfam" id="PF00001">
    <property type="entry name" value="7tm_1"/>
    <property type="match status" value="1"/>
</dbReference>